<dbReference type="SUPFAM" id="SSF160904">
    <property type="entry name" value="Jann2411-like"/>
    <property type="match status" value="1"/>
</dbReference>
<evidence type="ECO:0000259" key="1">
    <source>
        <dbReference type="Pfam" id="PF11706"/>
    </source>
</evidence>
<proteinExistence type="predicted"/>
<name>A0A1H9H7S0_9ACTN</name>
<dbReference type="InterPro" id="IPR023286">
    <property type="entry name" value="ABATE_dom_sf"/>
</dbReference>
<evidence type="ECO:0000313" key="3">
    <source>
        <dbReference type="Proteomes" id="UP000199055"/>
    </source>
</evidence>
<evidence type="ECO:0000313" key="2">
    <source>
        <dbReference type="EMBL" id="SEQ58297.1"/>
    </source>
</evidence>
<dbReference type="InterPro" id="IPR010852">
    <property type="entry name" value="ABATE"/>
</dbReference>
<dbReference type="InterPro" id="IPR021005">
    <property type="entry name" value="Znf_CGNR"/>
</dbReference>
<dbReference type="Pfam" id="PF11706">
    <property type="entry name" value="zf-CGNR"/>
    <property type="match status" value="1"/>
</dbReference>
<dbReference type="Proteomes" id="UP000199055">
    <property type="component" value="Unassembled WGS sequence"/>
</dbReference>
<dbReference type="PANTHER" id="PTHR35525">
    <property type="entry name" value="BLL6575 PROTEIN"/>
    <property type="match status" value="1"/>
</dbReference>
<dbReference type="AlphaFoldDB" id="A0A1H9H7S0"/>
<keyword evidence="3" id="KW-1185">Reference proteome</keyword>
<feature type="domain" description="Zinc finger CGNR" evidence="1">
    <location>
        <begin position="124"/>
        <end position="167"/>
    </location>
</feature>
<dbReference type="EMBL" id="FOET01000010">
    <property type="protein sequence ID" value="SEQ58297.1"/>
    <property type="molecule type" value="Genomic_DNA"/>
</dbReference>
<organism evidence="2 3">
    <name type="scientific">Streptomyces radiopugnans</name>
    <dbReference type="NCBI Taxonomy" id="403935"/>
    <lineage>
        <taxon>Bacteria</taxon>
        <taxon>Bacillati</taxon>
        <taxon>Actinomycetota</taxon>
        <taxon>Actinomycetes</taxon>
        <taxon>Kitasatosporales</taxon>
        <taxon>Streptomycetaceae</taxon>
        <taxon>Streptomyces</taxon>
    </lineage>
</organism>
<gene>
    <name evidence="2" type="ORF">SAMN05216481_110157</name>
</gene>
<accession>A0A1H9H7S0</accession>
<protein>
    <submittedName>
        <fullName evidence="2">Conserved protein containing a Zn-ribbon-like motif, possibly RNA-binding</fullName>
    </submittedName>
</protein>
<dbReference type="Gene3D" id="1.10.3300.10">
    <property type="entry name" value="Jann2411-like domain"/>
    <property type="match status" value="1"/>
</dbReference>
<dbReference type="PANTHER" id="PTHR35525:SF3">
    <property type="entry name" value="BLL6575 PROTEIN"/>
    <property type="match status" value="1"/>
</dbReference>
<sequence>MRDLINTLDVETDADALATADGLAALVHEHGLTGPPPAKRDLPDVIRLREGLRAACLAHTGARMPKETADRLAALLEDAPLVLTLDEDGAAALRPAGARTAAAALTAAVAAAVFAAAADGTWSRLKVCEAHDCRWAYYDRSPAGRRRWCTMAVCGSRAKMRTYRARRSSGD</sequence>
<reference evidence="3" key="1">
    <citation type="submission" date="2016-10" db="EMBL/GenBank/DDBJ databases">
        <authorList>
            <person name="Varghese N."/>
            <person name="Submissions S."/>
        </authorList>
    </citation>
    <scope>NUCLEOTIDE SEQUENCE [LARGE SCALE GENOMIC DNA]</scope>
    <source>
        <strain evidence="3">CGMCC 4.3519</strain>
    </source>
</reference>
<dbReference type="Pfam" id="PF07336">
    <property type="entry name" value="ABATE"/>
    <property type="match status" value="1"/>
</dbReference>